<evidence type="ECO:0000313" key="2">
    <source>
        <dbReference type="EMBL" id="QDS97497.1"/>
    </source>
</evidence>
<feature type="region of interest" description="Disordered" evidence="1">
    <location>
        <begin position="1"/>
        <end position="44"/>
    </location>
</feature>
<gene>
    <name evidence="2" type="ORF">HG15A2_07580</name>
</gene>
<dbReference type="Proteomes" id="UP000319852">
    <property type="component" value="Chromosome"/>
</dbReference>
<dbReference type="AlphaFoldDB" id="A0A517MRT4"/>
<sequence length="44" mass="4750">MGSQKSLACPNKSVGKQILSENPKEKPSLSDNRSGFSEKFGLPQ</sequence>
<protein>
    <submittedName>
        <fullName evidence="2">Uncharacterized protein</fullName>
    </submittedName>
</protein>
<proteinExistence type="predicted"/>
<evidence type="ECO:0000313" key="3">
    <source>
        <dbReference type="Proteomes" id="UP000319852"/>
    </source>
</evidence>
<dbReference type="EMBL" id="CP036263">
    <property type="protein sequence ID" value="QDS97497.1"/>
    <property type="molecule type" value="Genomic_DNA"/>
</dbReference>
<name>A0A517MRT4_9BACT</name>
<evidence type="ECO:0000256" key="1">
    <source>
        <dbReference type="SAM" id="MobiDB-lite"/>
    </source>
</evidence>
<dbReference type="KEGG" id="amob:HG15A2_07580"/>
<accession>A0A517MRT4</accession>
<keyword evidence="3" id="KW-1185">Reference proteome</keyword>
<reference evidence="2 3" key="1">
    <citation type="submission" date="2019-02" db="EMBL/GenBank/DDBJ databases">
        <title>Deep-cultivation of Planctomycetes and their phenomic and genomic characterization uncovers novel biology.</title>
        <authorList>
            <person name="Wiegand S."/>
            <person name="Jogler M."/>
            <person name="Boedeker C."/>
            <person name="Pinto D."/>
            <person name="Vollmers J."/>
            <person name="Rivas-Marin E."/>
            <person name="Kohn T."/>
            <person name="Peeters S.H."/>
            <person name="Heuer A."/>
            <person name="Rast P."/>
            <person name="Oberbeckmann S."/>
            <person name="Bunk B."/>
            <person name="Jeske O."/>
            <person name="Meyerdierks A."/>
            <person name="Storesund J.E."/>
            <person name="Kallscheuer N."/>
            <person name="Luecker S."/>
            <person name="Lage O.M."/>
            <person name="Pohl T."/>
            <person name="Merkel B.J."/>
            <person name="Hornburger P."/>
            <person name="Mueller R.-W."/>
            <person name="Bruemmer F."/>
            <person name="Labrenz M."/>
            <person name="Spormann A.M."/>
            <person name="Op den Camp H."/>
            <person name="Overmann J."/>
            <person name="Amann R."/>
            <person name="Jetten M.S.M."/>
            <person name="Mascher T."/>
            <person name="Medema M.H."/>
            <person name="Devos D.P."/>
            <person name="Kaster A.-K."/>
            <person name="Ovreas L."/>
            <person name="Rohde M."/>
            <person name="Galperin M.Y."/>
            <person name="Jogler C."/>
        </authorList>
    </citation>
    <scope>NUCLEOTIDE SEQUENCE [LARGE SCALE GENOMIC DNA]</scope>
    <source>
        <strain evidence="2 3">HG15A2</strain>
    </source>
</reference>
<organism evidence="2 3">
    <name type="scientific">Adhaeretor mobilis</name>
    <dbReference type="NCBI Taxonomy" id="1930276"/>
    <lineage>
        <taxon>Bacteria</taxon>
        <taxon>Pseudomonadati</taxon>
        <taxon>Planctomycetota</taxon>
        <taxon>Planctomycetia</taxon>
        <taxon>Pirellulales</taxon>
        <taxon>Lacipirellulaceae</taxon>
        <taxon>Adhaeretor</taxon>
    </lineage>
</organism>